<name>A0ACC3DD00_9PEZI</name>
<evidence type="ECO:0000313" key="1">
    <source>
        <dbReference type="EMBL" id="KAK3065462.1"/>
    </source>
</evidence>
<evidence type="ECO:0000313" key="2">
    <source>
        <dbReference type="Proteomes" id="UP001186974"/>
    </source>
</evidence>
<protein>
    <submittedName>
        <fullName evidence="1">Uncharacterized protein</fullName>
    </submittedName>
</protein>
<gene>
    <name evidence="1" type="ORF">LTS18_006173</name>
</gene>
<accession>A0ACC3DD00</accession>
<sequence length="243" mass="28088">MSLIKVLPCTLEDVPEISRIHLQAWLTNTLYSLMYFKGYQQSTIDAIIKRHTKSMTKDPSTRYLKAVRENDLNTMLAFAKINIFRSASEEEERQDARDRQWPADINRSAIEEFWEKLKDVRNTWGPRLGAHVQVDLVACDPQYFRQGAGRALMQYIERVTDEEGLPGFIEASPDGEKLYASVGFEFVGQFWTDCERFPGGGDKGADWRAREGRETEEGIGKGWIEMFNPQLLEKKRKTSVMMY</sequence>
<keyword evidence="2" id="KW-1185">Reference proteome</keyword>
<comment type="caution">
    <text evidence="1">The sequence shown here is derived from an EMBL/GenBank/DDBJ whole genome shotgun (WGS) entry which is preliminary data.</text>
</comment>
<organism evidence="1 2">
    <name type="scientific">Coniosporium uncinatum</name>
    <dbReference type="NCBI Taxonomy" id="93489"/>
    <lineage>
        <taxon>Eukaryota</taxon>
        <taxon>Fungi</taxon>
        <taxon>Dikarya</taxon>
        <taxon>Ascomycota</taxon>
        <taxon>Pezizomycotina</taxon>
        <taxon>Dothideomycetes</taxon>
        <taxon>Dothideomycetes incertae sedis</taxon>
        <taxon>Coniosporium</taxon>
    </lineage>
</organism>
<dbReference type="EMBL" id="JAWDJW010006335">
    <property type="protein sequence ID" value="KAK3065462.1"/>
    <property type="molecule type" value="Genomic_DNA"/>
</dbReference>
<dbReference type="Proteomes" id="UP001186974">
    <property type="component" value="Unassembled WGS sequence"/>
</dbReference>
<reference evidence="1" key="1">
    <citation type="submission" date="2024-09" db="EMBL/GenBank/DDBJ databases">
        <title>Black Yeasts Isolated from many extreme environments.</title>
        <authorList>
            <person name="Coleine C."/>
            <person name="Stajich J.E."/>
            <person name="Selbmann L."/>
        </authorList>
    </citation>
    <scope>NUCLEOTIDE SEQUENCE</scope>
    <source>
        <strain evidence="1">CCFEE 5737</strain>
    </source>
</reference>
<proteinExistence type="predicted"/>